<protein>
    <submittedName>
        <fullName evidence="2">Uncharacterized protein</fullName>
    </submittedName>
</protein>
<dbReference type="AlphaFoldDB" id="A0A411WWU9"/>
<dbReference type="EMBL" id="BMWV01000007">
    <property type="protein sequence ID" value="GGY49388.1"/>
    <property type="molecule type" value="Genomic_DNA"/>
</dbReference>
<feature type="chain" id="PRO_5044601677" evidence="1">
    <location>
        <begin position="19"/>
        <end position="136"/>
    </location>
</feature>
<gene>
    <name evidence="3" type="ORF">EYF70_10690</name>
    <name evidence="2" type="ORF">GCM10007387_34600</name>
</gene>
<proteinExistence type="predicted"/>
<reference evidence="3 4" key="2">
    <citation type="submission" date="2019-02" db="EMBL/GenBank/DDBJ databases">
        <title>Draft Genome Sequences of Six Type Strains of the Genus Massilia.</title>
        <authorList>
            <person name="Miess H."/>
            <person name="Frediansyhah A."/>
            <person name="Gross H."/>
        </authorList>
    </citation>
    <scope>NUCLEOTIDE SEQUENCE [LARGE SCALE GENOMIC DNA]</scope>
    <source>
        <strain evidence="3 4">DSM 17472</strain>
    </source>
</reference>
<evidence type="ECO:0000256" key="1">
    <source>
        <dbReference type="SAM" id="SignalP"/>
    </source>
</evidence>
<dbReference type="EMBL" id="CP036401">
    <property type="protein sequence ID" value="QBI01254.1"/>
    <property type="molecule type" value="Genomic_DNA"/>
</dbReference>
<accession>A0A411WWU9</accession>
<dbReference type="RefSeq" id="WP_131145376.1">
    <property type="nucleotide sequence ID" value="NZ_BMWV01000007.1"/>
</dbReference>
<evidence type="ECO:0000313" key="3">
    <source>
        <dbReference type="EMBL" id="QBI01254.1"/>
    </source>
</evidence>
<evidence type="ECO:0000313" key="4">
    <source>
        <dbReference type="Proteomes" id="UP000292307"/>
    </source>
</evidence>
<reference evidence="2" key="3">
    <citation type="submission" date="2022-12" db="EMBL/GenBank/DDBJ databases">
        <authorList>
            <person name="Sun Q."/>
            <person name="Kim S."/>
        </authorList>
    </citation>
    <scope>NUCLEOTIDE SEQUENCE</scope>
    <source>
        <strain evidence="2">KCTC 12343</strain>
    </source>
</reference>
<evidence type="ECO:0000313" key="5">
    <source>
        <dbReference type="Proteomes" id="UP000628442"/>
    </source>
</evidence>
<reference evidence="2" key="1">
    <citation type="journal article" date="2014" name="Int. J. Syst. Evol. Microbiol.">
        <title>Complete genome sequence of Corynebacterium casei LMG S-19264T (=DSM 44701T), isolated from a smear-ripened cheese.</title>
        <authorList>
            <consortium name="US DOE Joint Genome Institute (JGI-PGF)"/>
            <person name="Walter F."/>
            <person name="Albersmeier A."/>
            <person name="Kalinowski J."/>
            <person name="Ruckert C."/>
        </authorList>
    </citation>
    <scope>NUCLEOTIDE SEQUENCE</scope>
    <source>
        <strain evidence="2">KCTC 12343</strain>
    </source>
</reference>
<dbReference type="Proteomes" id="UP000628442">
    <property type="component" value="Unassembled WGS sequence"/>
</dbReference>
<sequence length="136" mass="14766">MKNTLAVLLFTVATWAFGADPITLPAAGPASAASIFHCEAQLASSSHFEKVGNGAYRQINVGADSFIYIFTVPTEPAHPAMIKITLHPMADPRQPQESEIEFFASYAGKETDFDAWSEKVLHDFGRGFATGVMENQ</sequence>
<evidence type="ECO:0000313" key="2">
    <source>
        <dbReference type="EMBL" id="GGY49388.1"/>
    </source>
</evidence>
<keyword evidence="1" id="KW-0732">Signal</keyword>
<organism evidence="2 5">
    <name type="scientific">Pseudoduganella albidiflava</name>
    <dbReference type="NCBI Taxonomy" id="321983"/>
    <lineage>
        <taxon>Bacteria</taxon>
        <taxon>Pseudomonadati</taxon>
        <taxon>Pseudomonadota</taxon>
        <taxon>Betaproteobacteria</taxon>
        <taxon>Burkholderiales</taxon>
        <taxon>Oxalobacteraceae</taxon>
        <taxon>Telluria group</taxon>
        <taxon>Pseudoduganella</taxon>
    </lineage>
</organism>
<name>A0A411WWU9_9BURK</name>
<keyword evidence="4" id="KW-1185">Reference proteome</keyword>
<feature type="signal peptide" evidence="1">
    <location>
        <begin position="1"/>
        <end position="18"/>
    </location>
</feature>
<dbReference type="Proteomes" id="UP000292307">
    <property type="component" value="Chromosome"/>
</dbReference>